<protein>
    <recommendedName>
        <fullName evidence="2">FHA domain-containing protein</fullName>
    </recommendedName>
</protein>
<dbReference type="RefSeq" id="WP_184096432.1">
    <property type="nucleotide sequence ID" value="NZ_JACHHN010000001.1"/>
</dbReference>
<keyword evidence="4" id="KW-1185">Reference proteome</keyword>
<dbReference type="Proteomes" id="UP000543030">
    <property type="component" value="Unassembled WGS sequence"/>
</dbReference>
<sequence length="323" mass="35694">MVEPLILEILDRHGRVAQRQKFTHFPVIIGRDYSNDLMIDDEAVSARHLSIEPSPDGGWVLEDLSSENGSYASNRQRFTLARVKTDDRVRIGRTQLQLRSPQSAVSPTVLHDGLLWRVSQLLGNVWIMLALLLLNVGLLSWSSNTHVFTQIKPSDTAVTAGTLLAGTLIWASIWALLARLLNHRAVLLEYISLGSLLALASLALQAFEARLGYLAHDSTLALITSSLVWLAVMAVAAYLHLKLATALSRRKLYTLIGAGLVAMCGFLVLSSYRDDHTFTRDLPFNGDLQLLPVSMLHVTPAPQFFDNLPDVRDSALQKAKDPD</sequence>
<dbReference type="Pfam" id="PF00498">
    <property type="entry name" value="FHA"/>
    <property type="match status" value="1"/>
</dbReference>
<feature type="transmembrane region" description="Helical" evidence="1">
    <location>
        <begin position="252"/>
        <end position="272"/>
    </location>
</feature>
<keyword evidence="1" id="KW-1133">Transmembrane helix</keyword>
<reference evidence="3 4" key="1">
    <citation type="submission" date="2020-08" db="EMBL/GenBank/DDBJ databases">
        <title>Genomic Encyclopedia of Type Strains, Phase IV (KMG-IV): sequencing the most valuable type-strain genomes for metagenomic binning, comparative biology and taxonomic classification.</title>
        <authorList>
            <person name="Goeker M."/>
        </authorList>
    </citation>
    <scope>NUCLEOTIDE SEQUENCE [LARGE SCALE GENOMIC DNA]</scope>
    <source>
        <strain evidence="3 4">DSM 18233</strain>
    </source>
</reference>
<dbReference type="AlphaFoldDB" id="A0A840R9U6"/>
<dbReference type="PROSITE" id="PS50006">
    <property type="entry name" value="FHA_DOMAIN"/>
    <property type="match status" value="1"/>
</dbReference>
<feature type="transmembrane region" description="Helical" evidence="1">
    <location>
        <begin position="187"/>
        <end position="207"/>
    </location>
</feature>
<evidence type="ECO:0000313" key="4">
    <source>
        <dbReference type="Proteomes" id="UP000543030"/>
    </source>
</evidence>
<proteinExistence type="predicted"/>
<feature type="transmembrane region" description="Helical" evidence="1">
    <location>
        <begin position="219"/>
        <end position="240"/>
    </location>
</feature>
<organism evidence="3 4">
    <name type="scientific">Silvimonas terrae</name>
    <dbReference type="NCBI Taxonomy" id="300266"/>
    <lineage>
        <taxon>Bacteria</taxon>
        <taxon>Pseudomonadati</taxon>
        <taxon>Pseudomonadota</taxon>
        <taxon>Betaproteobacteria</taxon>
        <taxon>Neisseriales</taxon>
        <taxon>Chitinibacteraceae</taxon>
        <taxon>Silvimonas</taxon>
    </lineage>
</organism>
<accession>A0A840R9U6</accession>
<dbReference type="InterPro" id="IPR000253">
    <property type="entry name" value="FHA_dom"/>
</dbReference>
<feature type="transmembrane region" description="Helical" evidence="1">
    <location>
        <begin position="161"/>
        <end position="180"/>
    </location>
</feature>
<evidence type="ECO:0000259" key="2">
    <source>
        <dbReference type="PROSITE" id="PS50006"/>
    </source>
</evidence>
<comment type="caution">
    <text evidence="3">The sequence shown here is derived from an EMBL/GenBank/DDBJ whole genome shotgun (WGS) entry which is preliminary data.</text>
</comment>
<dbReference type="InterPro" id="IPR008984">
    <property type="entry name" value="SMAD_FHA_dom_sf"/>
</dbReference>
<dbReference type="Gene3D" id="2.60.200.20">
    <property type="match status" value="1"/>
</dbReference>
<keyword evidence="1" id="KW-0472">Membrane</keyword>
<evidence type="ECO:0000313" key="3">
    <source>
        <dbReference type="EMBL" id="MBB5189374.1"/>
    </source>
</evidence>
<feature type="transmembrane region" description="Helical" evidence="1">
    <location>
        <begin position="121"/>
        <end position="141"/>
    </location>
</feature>
<dbReference type="SUPFAM" id="SSF49879">
    <property type="entry name" value="SMAD/FHA domain"/>
    <property type="match status" value="1"/>
</dbReference>
<dbReference type="EMBL" id="JACHHN010000001">
    <property type="protein sequence ID" value="MBB5189374.1"/>
    <property type="molecule type" value="Genomic_DNA"/>
</dbReference>
<gene>
    <name evidence="3" type="ORF">HNQ50_000084</name>
</gene>
<feature type="domain" description="FHA" evidence="2">
    <location>
        <begin position="27"/>
        <end position="77"/>
    </location>
</feature>
<dbReference type="SMART" id="SM00240">
    <property type="entry name" value="FHA"/>
    <property type="match status" value="1"/>
</dbReference>
<dbReference type="CDD" id="cd00060">
    <property type="entry name" value="FHA"/>
    <property type="match status" value="1"/>
</dbReference>
<evidence type="ECO:0000256" key="1">
    <source>
        <dbReference type="SAM" id="Phobius"/>
    </source>
</evidence>
<keyword evidence="1" id="KW-0812">Transmembrane</keyword>
<name>A0A840R9U6_9NEIS</name>